<evidence type="ECO:0000256" key="2">
    <source>
        <dbReference type="SAM" id="SignalP"/>
    </source>
</evidence>
<comment type="caution">
    <text evidence="3">The sequence shown here is derived from an EMBL/GenBank/DDBJ whole genome shotgun (WGS) entry which is preliminary data.</text>
</comment>
<reference evidence="3 4" key="2">
    <citation type="submission" date="2020-05" db="EMBL/GenBank/DDBJ databases">
        <title>Identification and distribution of gene clusters putatively required for synthesis of sphingolipid metabolism inhibitors in phylogenetically diverse species of the filamentous fungus Fusarium.</title>
        <authorList>
            <person name="Kim H.-S."/>
            <person name="Busman M."/>
            <person name="Brown D.W."/>
            <person name="Divon H."/>
            <person name="Uhlig S."/>
            <person name="Proctor R.H."/>
        </authorList>
    </citation>
    <scope>NUCLEOTIDE SEQUENCE [LARGE SCALE GENOMIC DNA]</scope>
    <source>
        <strain evidence="3 4">NRRL 25331</strain>
    </source>
</reference>
<dbReference type="Gene3D" id="2.60.120.10">
    <property type="entry name" value="Jelly Rolls"/>
    <property type="match status" value="1"/>
</dbReference>
<evidence type="ECO:0000313" key="4">
    <source>
        <dbReference type="Proteomes" id="UP000572754"/>
    </source>
</evidence>
<accession>A0A8H5UBE7</accession>
<dbReference type="Proteomes" id="UP000572754">
    <property type="component" value="Unassembled WGS sequence"/>
</dbReference>
<reference evidence="4" key="1">
    <citation type="journal article" date="2020" name="BMC Genomics">
        <title>Correction to: Identification and distribution of gene clusters required for synthesis of sphingolipid metabolism inhibitors in diverse species of the filamentous fungus Fusarium.</title>
        <authorList>
            <person name="Kim H.S."/>
            <person name="Lohmar J.M."/>
            <person name="Busman M."/>
            <person name="Brown D.W."/>
            <person name="Naumann T.A."/>
            <person name="Divon H.H."/>
            <person name="Lysoe E."/>
            <person name="Uhlig S."/>
            <person name="Proctor R.H."/>
        </authorList>
    </citation>
    <scope>NUCLEOTIDE SEQUENCE [LARGE SCALE GENOMIC DNA]</scope>
    <source>
        <strain evidence="4">NRRL 25331</strain>
    </source>
</reference>
<keyword evidence="2" id="KW-0732">Signal</keyword>
<evidence type="ECO:0000256" key="1">
    <source>
        <dbReference type="SAM" id="MobiDB-lite"/>
    </source>
</evidence>
<organism evidence="3 4">
    <name type="scientific">Fusarium circinatum</name>
    <name type="common">Pitch canker fungus</name>
    <name type="synonym">Gibberella circinata</name>
    <dbReference type="NCBI Taxonomy" id="48490"/>
    <lineage>
        <taxon>Eukaryota</taxon>
        <taxon>Fungi</taxon>
        <taxon>Dikarya</taxon>
        <taxon>Ascomycota</taxon>
        <taxon>Pezizomycotina</taxon>
        <taxon>Sordariomycetes</taxon>
        <taxon>Hypocreomycetidae</taxon>
        <taxon>Hypocreales</taxon>
        <taxon>Nectriaceae</taxon>
        <taxon>Fusarium</taxon>
        <taxon>Fusarium fujikuroi species complex</taxon>
    </lineage>
</organism>
<proteinExistence type="predicted"/>
<feature type="region of interest" description="Disordered" evidence="1">
    <location>
        <begin position="252"/>
        <end position="271"/>
    </location>
</feature>
<gene>
    <name evidence="3" type="ORF">FCIRC_3746</name>
</gene>
<sequence length="271" mass="29362">MYSILRVASLMALIGYAKADFAVGTSATQMGIGEIVPDTGGDIYNTDDVAVSYPGGCLDNVQQFECVSERCLIEGFFEIRGKKTEDQYGFNWNGEGWEFSQNSEILGFCTKNDDEGCTKTGNAEVYLVRRYSLSNSVLTGDITFRLPINGNSTGGEFTFFLYSSGTGSSVAFIDPDSEVLAVVAPGGFEKLLDVIGRNWTTTTHTPYSNAYIEYPGNATGPVTVAGAEKLTYLDVWSQPDFVPRRDLLNGTTPGNAAWHDGPNYLGNNSDT</sequence>
<keyword evidence="4" id="KW-1185">Reference proteome</keyword>
<protein>
    <submittedName>
        <fullName evidence="3">Cupin like protein</fullName>
    </submittedName>
</protein>
<evidence type="ECO:0000313" key="3">
    <source>
        <dbReference type="EMBL" id="KAF5684837.1"/>
    </source>
</evidence>
<dbReference type="EMBL" id="JAAQPE010000121">
    <property type="protein sequence ID" value="KAF5684837.1"/>
    <property type="molecule type" value="Genomic_DNA"/>
</dbReference>
<dbReference type="AlphaFoldDB" id="A0A8H5UBE7"/>
<feature type="signal peptide" evidence="2">
    <location>
        <begin position="1"/>
        <end position="19"/>
    </location>
</feature>
<name>A0A8H5UBE7_FUSCI</name>
<feature type="chain" id="PRO_5034213030" evidence="2">
    <location>
        <begin position="20"/>
        <end position="271"/>
    </location>
</feature>
<dbReference type="InterPro" id="IPR014710">
    <property type="entry name" value="RmlC-like_jellyroll"/>
</dbReference>